<evidence type="ECO:0000313" key="3">
    <source>
        <dbReference type="Proteomes" id="UP001457282"/>
    </source>
</evidence>
<dbReference type="InterPro" id="IPR050317">
    <property type="entry name" value="Plant_Fungal_Acyltransferase"/>
</dbReference>
<dbReference type="GO" id="GO:0016747">
    <property type="term" value="F:acyltransferase activity, transferring groups other than amino-acyl groups"/>
    <property type="evidence" value="ECO:0007669"/>
    <property type="project" value="TreeGrafter"/>
</dbReference>
<gene>
    <name evidence="2" type="ORF">M0R45_027815</name>
</gene>
<name>A0AAW1W2K3_RUBAR</name>
<keyword evidence="3" id="KW-1185">Reference proteome</keyword>
<dbReference type="AlphaFoldDB" id="A0AAW1W2K3"/>
<evidence type="ECO:0000256" key="1">
    <source>
        <dbReference type="ARBA" id="ARBA00009861"/>
    </source>
</evidence>
<sequence length="518" mass="57376">MGSSSAAMLQFHEDVDEYEAGGGLVVRPPLSLLQDLKVTVRHTCLVFPSQETEKKSIFLSNIDQVLNFNVQTVHFFTAHKDFPSDVIVAEKLKESLAKILVPYDFLAGRLKSNPNSGGRLEIECNAAGAGFVVASSEYTLDEIGDLVYPNPAFAQLVCITMDVNNHHRENDACIKHAAHHQYDHPLCILQVTTFKCGGFAVGMLTNHVTFDGLSFRLFLDNMAALAGNKPLAMIPYNDREILAARSPPRVTFPHPELNELKMSTQLGQDDDHLSSTVFESTQEEIDFEIFRLSAVDLAKLKEKAKPTSSSEGGPHTISSRRVTSFNVVTALIWRCKALSSCDHQCGGDDGMDRESRILYAVDIRPRLTPPLPASYTGNAVLTAYASARCRELEQGPFSRTVEMVYEGAARMTDEYARSVIDWGELHKGFPQGDVLVSSWWKLGFAEVEYPWGKPRYSCPVVYHRKDIILLFPDEPLLGDRNNASGCGGGNGGVNILVALPLKEMQKFRTLFLKFLLGD</sequence>
<dbReference type="Pfam" id="PF02458">
    <property type="entry name" value="Transferase"/>
    <property type="match status" value="1"/>
</dbReference>
<protein>
    <recommendedName>
        <fullName evidence="4">Omega-hydroxypalmitate O-feruloyl transferase</fullName>
    </recommendedName>
</protein>
<comment type="similarity">
    <text evidence="1">Belongs to the plant acyltransferase family.</text>
</comment>
<dbReference type="EMBL" id="JBEDUW010000006">
    <property type="protein sequence ID" value="KAK9919205.1"/>
    <property type="molecule type" value="Genomic_DNA"/>
</dbReference>
<evidence type="ECO:0000313" key="2">
    <source>
        <dbReference type="EMBL" id="KAK9919205.1"/>
    </source>
</evidence>
<comment type="caution">
    <text evidence="2">The sequence shown here is derived from an EMBL/GenBank/DDBJ whole genome shotgun (WGS) entry which is preliminary data.</text>
</comment>
<dbReference type="Proteomes" id="UP001457282">
    <property type="component" value="Unassembled WGS sequence"/>
</dbReference>
<proteinExistence type="inferred from homology"/>
<evidence type="ECO:0008006" key="4">
    <source>
        <dbReference type="Google" id="ProtNLM"/>
    </source>
</evidence>
<dbReference type="PANTHER" id="PTHR31642">
    <property type="entry name" value="TRICHOTHECENE 3-O-ACETYLTRANSFERASE"/>
    <property type="match status" value="1"/>
</dbReference>
<dbReference type="InterPro" id="IPR023213">
    <property type="entry name" value="CAT-like_dom_sf"/>
</dbReference>
<dbReference type="PANTHER" id="PTHR31642:SF189">
    <property type="entry name" value="ACYLTRANSFERASE GLAUCE"/>
    <property type="match status" value="1"/>
</dbReference>
<reference evidence="2 3" key="1">
    <citation type="journal article" date="2023" name="G3 (Bethesda)">
        <title>A chromosome-length genome assembly and annotation of blackberry (Rubus argutus, cv. 'Hillquist').</title>
        <authorList>
            <person name="Bruna T."/>
            <person name="Aryal R."/>
            <person name="Dudchenko O."/>
            <person name="Sargent D.J."/>
            <person name="Mead D."/>
            <person name="Buti M."/>
            <person name="Cavallini A."/>
            <person name="Hytonen T."/>
            <person name="Andres J."/>
            <person name="Pham M."/>
            <person name="Weisz D."/>
            <person name="Mascagni F."/>
            <person name="Usai G."/>
            <person name="Natali L."/>
            <person name="Bassil N."/>
            <person name="Fernandez G.E."/>
            <person name="Lomsadze A."/>
            <person name="Armour M."/>
            <person name="Olukolu B."/>
            <person name="Poorten T."/>
            <person name="Britton C."/>
            <person name="Davik J."/>
            <person name="Ashrafi H."/>
            <person name="Aiden E.L."/>
            <person name="Borodovsky M."/>
            <person name="Worthington M."/>
        </authorList>
    </citation>
    <scope>NUCLEOTIDE SEQUENCE [LARGE SCALE GENOMIC DNA]</scope>
    <source>
        <strain evidence="2">PI 553951</strain>
    </source>
</reference>
<accession>A0AAW1W2K3</accession>
<organism evidence="2 3">
    <name type="scientific">Rubus argutus</name>
    <name type="common">Southern blackberry</name>
    <dbReference type="NCBI Taxonomy" id="59490"/>
    <lineage>
        <taxon>Eukaryota</taxon>
        <taxon>Viridiplantae</taxon>
        <taxon>Streptophyta</taxon>
        <taxon>Embryophyta</taxon>
        <taxon>Tracheophyta</taxon>
        <taxon>Spermatophyta</taxon>
        <taxon>Magnoliopsida</taxon>
        <taxon>eudicotyledons</taxon>
        <taxon>Gunneridae</taxon>
        <taxon>Pentapetalae</taxon>
        <taxon>rosids</taxon>
        <taxon>fabids</taxon>
        <taxon>Rosales</taxon>
        <taxon>Rosaceae</taxon>
        <taxon>Rosoideae</taxon>
        <taxon>Rosoideae incertae sedis</taxon>
        <taxon>Rubus</taxon>
    </lineage>
</organism>
<dbReference type="Gene3D" id="3.30.559.10">
    <property type="entry name" value="Chloramphenicol acetyltransferase-like domain"/>
    <property type="match status" value="2"/>
</dbReference>